<feature type="coiled-coil region" evidence="1">
    <location>
        <begin position="192"/>
        <end position="240"/>
    </location>
</feature>
<keyword evidence="1" id="KW-0175">Coiled coil</keyword>
<keyword evidence="3" id="KW-1133">Transmembrane helix</keyword>
<evidence type="ECO:0000313" key="4">
    <source>
        <dbReference type="EMBL" id="SPP32982.1"/>
    </source>
</evidence>
<protein>
    <submittedName>
        <fullName evidence="4">Chromosome partition protein Smc</fullName>
    </submittedName>
</protein>
<evidence type="ECO:0000256" key="3">
    <source>
        <dbReference type="SAM" id="Phobius"/>
    </source>
</evidence>
<feature type="transmembrane region" description="Helical" evidence="3">
    <location>
        <begin position="36"/>
        <end position="55"/>
    </location>
</feature>
<organism evidence="4">
    <name type="scientific">Wolbachia endosymbiont of Aleurodicus dispersus</name>
    <dbReference type="NCBI Taxonomy" id="1288877"/>
    <lineage>
        <taxon>Bacteria</taxon>
        <taxon>Pseudomonadati</taxon>
        <taxon>Pseudomonadota</taxon>
        <taxon>Alphaproteobacteria</taxon>
        <taxon>Rickettsiales</taxon>
        <taxon>Anaplasmataceae</taxon>
        <taxon>Wolbachieae</taxon>
        <taxon>Wolbachia</taxon>
    </lineage>
</organism>
<name>A0A3B0JCK3_9RICK</name>
<evidence type="ECO:0000256" key="2">
    <source>
        <dbReference type="SAM" id="MobiDB-lite"/>
    </source>
</evidence>
<sequence precursor="true">MSNLLNKYNTFYFIASSLATLTLLTSLALINAPSSLILALAVLSVLALMILYKIIIDTKKVGKEFAHKERELEKKITLAANKEIGILKNQLRELTQEKYNLYEEAEKFSNKVSELEVDRESLLKEKKSLRERLEEESNLRSEMTNESRKIEKKIGELNTEQKELCHKVLYLCEQLREKEESCKKIKKEFKGKLTLSSKIEELHKEKDALNKELSEQWYRIREITKENKYLSEELNKKSEELDKANGLIEDQFSELDRIRQDCNNEVKNLRNSLLERDSQIKQLQYVIDKIEESIRENETIKDYSKKIILGETQKIKFILGQLVQFKTIKGSKTSEETSDSLQEDLGYDSRSPTPTRLSCSVSVQSIASGPIPEYGL</sequence>
<accession>A0A3B0JCK3</accession>
<reference evidence="4" key="1">
    <citation type="submission" date="2018-04" db="EMBL/GenBank/DDBJ databases">
        <authorList>
            <person name="Go L.Y."/>
            <person name="Mitchell J.A."/>
        </authorList>
    </citation>
    <scope>NUCLEOTIDE SEQUENCE</scope>
    <source>
        <strain evidence="4">WBAD</strain>
    </source>
</reference>
<feature type="coiled-coil region" evidence="1">
    <location>
        <begin position="77"/>
        <end position="160"/>
    </location>
</feature>
<feature type="transmembrane region" description="Helical" evidence="3">
    <location>
        <begin position="12"/>
        <end position="30"/>
    </location>
</feature>
<feature type="compositionally biased region" description="Acidic residues" evidence="2">
    <location>
        <begin position="336"/>
        <end position="346"/>
    </location>
</feature>
<gene>
    <name evidence="4" type="primary">smc_3</name>
    <name evidence="4" type="ORF">WBAD_0416</name>
</gene>
<dbReference type="AlphaFoldDB" id="A0A3B0JCK3"/>
<feature type="region of interest" description="Disordered" evidence="2">
    <location>
        <begin position="333"/>
        <end position="357"/>
    </location>
</feature>
<evidence type="ECO:0000256" key="1">
    <source>
        <dbReference type="SAM" id="Coils"/>
    </source>
</evidence>
<keyword evidence="3" id="KW-0472">Membrane</keyword>
<dbReference type="EMBL" id="OUNE01000065">
    <property type="protein sequence ID" value="SPP32982.1"/>
    <property type="molecule type" value="Genomic_DNA"/>
</dbReference>
<keyword evidence="3" id="KW-0812">Transmembrane</keyword>
<proteinExistence type="predicted"/>